<proteinExistence type="predicted"/>
<reference evidence="1" key="2">
    <citation type="submission" date="2020-09" db="EMBL/GenBank/DDBJ databases">
        <authorList>
            <person name="Sun Q."/>
            <person name="Ohkuma M."/>
        </authorList>
    </citation>
    <scope>NUCLEOTIDE SEQUENCE</scope>
    <source>
        <strain evidence="1">JCM 16108</strain>
    </source>
</reference>
<gene>
    <name evidence="1" type="ORF">GCM10009017_12810</name>
    <name evidence="2" type="ORF">J2752_000463</name>
</gene>
<protein>
    <submittedName>
        <fullName evidence="1">Uncharacterized protein</fullName>
    </submittedName>
</protein>
<dbReference type="Proteomes" id="UP000765891">
    <property type="component" value="Unassembled WGS sequence"/>
</dbReference>
<keyword evidence="3" id="KW-1185">Reference proteome</keyword>
<name>A0A830FY04_9EURY</name>
<organism evidence="1 3">
    <name type="scientific">Halarchaeum rubridurum</name>
    <dbReference type="NCBI Taxonomy" id="489911"/>
    <lineage>
        <taxon>Archaea</taxon>
        <taxon>Methanobacteriati</taxon>
        <taxon>Methanobacteriota</taxon>
        <taxon>Stenosarchaea group</taxon>
        <taxon>Halobacteria</taxon>
        <taxon>Halobacteriales</taxon>
        <taxon>Halobacteriaceae</taxon>
    </lineage>
</organism>
<evidence type="ECO:0000313" key="1">
    <source>
        <dbReference type="EMBL" id="GGM64206.1"/>
    </source>
</evidence>
<reference evidence="1" key="1">
    <citation type="journal article" date="2014" name="Int. J. Syst. Evol. Microbiol.">
        <title>Complete genome sequence of Corynebacterium casei LMG S-19264T (=DSM 44701T), isolated from a smear-ripened cheese.</title>
        <authorList>
            <consortium name="US DOE Joint Genome Institute (JGI-PGF)"/>
            <person name="Walter F."/>
            <person name="Albersmeier A."/>
            <person name="Kalinowski J."/>
            <person name="Ruckert C."/>
        </authorList>
    </citation>
    <scope>NUCLEOTIDE SEQUENCE</scope>
    <source>
        <strain evidence="1">JCM 16108</strain>
    </source>
</reference>
<dbReference type="EMBL" id="JAGGKO010000001">
    <property type="protein sequence ID" value="MBP1953582.1"/>
    <property type="molecule type" value="Genomic_DNA"/>
</dbReference>
<dbReference type="EMBL" id="BMOO01000003">
    <property type="protein sequence ID" value="GGM64206.1"/>
    <property type="molecule type" value="Genomic_DNA"/>
</dbReference>
<accession>A0A830FY04</accession>
<reference evidence="2" key="3">
    <citation type="submission" date="2021-03" db="EMBL/GenBank/DDBJ databases">
        <title>Genomic Encyclopedia of Type Strains, Phase IV (KMG-IV): sequencing the most valuable type-strain genomes for metagenomic binning, comparative biology and taxonomic classification.</title>
        <authorList>
            <person name="Goeker M."/>
        </authorList>
    </citation>
    <scope>NUCLEOTIDE SEQUENCE</scope>
    <source>
        <strain evidence="2">DSM 22443</strain>
    </source>
</reference>
<evidence type="ECO:0000313" key="3">
    <source>
        <dbReference type="Proteomes" id="UP000614609"/>
    </source>
</evidence>
<dbReference type="Proteomes" id="UP000614609">
    <property type="component" value="Unassembled WGS sequence"/>
</dbReference>
<sequence length="76" mass="8886">MPTNMARTRALMTETERARIAGEEDVEDRKVYQAISEVRNRINDELVDDVETLEEHHPGLLEELRDVVCKDHDEHD</sequence>
<evidence type="ECO:0000313" key="2">
    <source>
        <dbReference type="EMBL" id="MBP1953582.1"/>
    </source>
</evidence>
<dbReference type="AlphaFoldDB" id="A0A830FY04"/>
<comment type="caution">
    <text evidence="1">The sequence shown here is derived from an EMBL/GenBank/DDBJ whole genome shotgun (WGS) entry which is preliminary data.</text>
</comment>